<dbReference type="InterPro" id="IPR036291">
    <property type="entry name" value="NAD(P)-bd_dom_sf"/>
</dbReference>
<proteinExistence type="predicted"/>
<evidence type="ECO:0000313" key="3">
    <source>
        <dbReference type="Proteomes" id="UP000242432"/>
    </source>
</evidence>
<dbReference type="PANTHER" id="PTHR43245:SF56">
    <property type="entry name" value="BIFUNCTIONAL DTDP-4-DEHYDRORHAMNOSE 3,5-EPIMERASE_DTDP-4-DEHYDRORHAMNOSE REDUCTASE"/>
    <property type="match status" value="1"/>
</dbReference>
<keyword evidence="3" id="KW-1185">Reference proteome</keyword>
<protein>
    <submittedName>
        <fullName evidence="2">UDP-glucose 4-epimerase</fullName>
    </submittedName>
</protein>
<name>A0A1T4VBT3_9GAMM</name>
<evidence type="ECO:0000259" key="1">
    <source>
        <dbReference type="Pfam" id="PF01370"/>
    </source>
</evidence>
<dbReference type="AlphaFoldDB" id="A0A1T4VBT3"/>
<reference evidence="3" key="1">
    <citation type="submission" date="2017-02" db="EMBL/GenBank/DDBJ databases">
        <authorList>
            <person name="Varghese N."/>
            <person name="Submissions S."/>
        </authorList>
    </citation>
    <scope>NUCLEOTIDE SEQUENCE [LARGE SCALE GENOMIC DNA]</scope>
    <source>
        <strain evidence="3">DSM 3072</strain>
    </source>
</reference>
<dbReference type="InterPro" id="IPR001509">
    <property type="entry name" value="Epimerase_deHydtase"/>
</dbReference>
<gene>
    <name evidence="2" type="ORF">SAMN02745213_01255</name>
</gene>
<dbReference type="Gene3D" id="3.40.50.720">
    <property type="entry name" value="NAD(P)-binding Rossmann-like Domain"/>
    <property type="match status" value="1"/>
</dbReference>
<dbReference type="PANTHER" id="PTHR43245">
    <property type="entry name" value="BIFUNCTIONAL POLYMYXIN RESISTANCE PROTEIN ARNA"/>
    <property type="match status" value="1"/>
</dbReference>
<organism evidence="2 3">
    <name type="scientific">Succinivibrio dextrinosolvens DSM 3072</name>
    <dbReference type="NCBI Taxonomy" id="1123324"/>
    <lineage>
        <taxon>Bacteria</taxon>
        <taxon>Pseudomonadati</taxon>
        <taxon>Pseudomonadota</taxon>
        <taxon>Gammaproteobacteria</taxon>
        <taxon>Aeromonadales</taxon>
        <taxon>Succinivibrionaceae</taxon>
        <taxon>Succinivibrio</taxon>
    </lineage>
</organism>
<dbReference type="InterPro" id="IPR050177">
    <property type="entry name" value="Lipid_A_modif_metabolic_enz"/>
</dbReference>
<dbReference type="SUPFAM" id="SSF51735">
    <property type="entry name" value="NAD(P)-binding Rossmann-fold domains"/>
    <property type="match status" value="1"/>
</dbReference>
<evidence type="ECO:0000313" key="2">
    <source>
        <dbReference type="EMBL" id="SKA62390.1"/>
    </source>
</evidence>
<feature type="domain" description="NAD-dependent epimerase/dehydratase" evidence="1">
    <location>
        <begin position="4"/>
        <end position="250"/>
    </location>
</feature>
<dbReference type="Proteomes" id="UP000242432">
    <property type="component" value="Unassembled WGS sequence"/>
</dbReference>
<dbReference type="Pfam" id="PF01370">
    <property type="entry name" value="Epimerase"/>
    <property type="match status" value="1"/>
</dbReference>
<dbReference type="RefSeq" id="WP_078928741.1">
    <property type="nucleotide sequence ID" value="NZ_FUXX01000018.1"/>
</dbReference>
<accession>A0A1T4VBT3</accession>
<sequence length="334" mass="38878">MKKIIIFGATGHIGVYLVDYLSRVLSYEYELIAVGRRYTEFCHNNSVKFICCDITKPEDFDKLPSKDIYAVINLSGVLPAYSSKIQTYKYVDTNITGSLRILDFSLKNSVNRVIFTHTWSDLAGYWGKENVLYPDMTRKLIYHGDHAFYAITRSMVVDTLEYYRQEFGLKYFLFRLPNVYLYHPDIFYYVNGEKKLVSYRYMIERVINGDDIEMWGNPLAYKDILYVKDLCQLIHKSLFANVSGGMYNAGTGIKTTLQEQLEGIIKIFSCDSKKSSIISKPEKSSFPSFVMDISKAKNDLGYSPKYLYLDYLSDYKKERELRRFDSVWNSKAIL</sequence>
<dbReference type="EMBL" id="FUXX01000018">
    <property type="protein sequence ID" value="SKA62390.1"/>
    <property type="molecule type" value="Genomic_DNA"/>
</dbReference>